<gene>
    <name evidence="3" type="ORF">ALC56_11462</name>
</gene>
<dbReference type="STRING" id="34720.A0A195F1A7"/>
<dbReference type="AlphaFoldDB" id="A0A195F1A7"/>
<comment type="similarity">
    <text evidence="1">Belongs to the pseudouridine synthase RluA family.</text>
</comment>
<sequence length="295" mass="34471">MVRVNVNKFLHTCTLIVCNVMYTIIRLIHSYTKRLLNNWYEKQSVKIMHRSENFLIIDKPYDMYINSNNPDRKNTLQMELRQMLPDLVNPRLCHEFHFVHRLDYPTSGVMCIALNKRAARAASSAFENHKVQKFYLALVHGHIHEPHIVIDKPIGADIREKTGNHKMCISDSIFCDKPRRSYTTLVVLERGFWKGKPATKILLAPGTGRRHQLRVHCHYIGHTVIGDYTYSEGKDIEPHRTYLHSLRLILNCDIENIDVRTTDPFDATILSDYKATNVTKILDENIFRDIYKLVE</sequence>
<dbReference type="GO" id="GO:0003723">
    <property type="term" value="F:RNA binding"/>
    <property type="evidence" value="ECO:0007669"/>
    <property type="project" value="InterPro"/>
</dbReference>
<keyword evidence="4" id="KW-1185">Reference proteome</keyword>
<dbReference type="GO" id="GO:0009982">
    <property type="term" value="F:pseudouridine synthase activity"/>
    <property type="evidence" value="ECO:0007669"/>
    <property type="project" value="InterPro"/>
</dbReference>
<evidence type="ECO:0000313" key="4">
    <source>
        <dbReference type="Proteomes" id="UP000078541"/>
    </source>
</evidence>
<evidence type="ECO:0000259" key="2">
    <source>
        <dbReference type="Pfam" id="PF00849"/>
    </source>
</evidence>
<evidence type="ECO:0000313" key="3">
    <source>
        <dbReference type="EMBL" id="KYN34355.1"/>
    </source>
</evidence>
<evidence type="ECO:0000256" key="1">
    <source>
        <dbReference type="ARBA" id="ARBA00010876"/>
    </source>
</evidence>
<dbReference type="Gene3D" id="3.30.2350.10">
    <property type="entry name" value="Pseudouridine synthase"/>
    <property type="match status" value="1"/>
</dbReference>
<dbReference type="KEGG" id="tsep:108752908"/>
<dbReference type="EMBL" id="KQ981864">
    <property type="protein sequence ID" value="KYN34355.1"/>
    <property type="molecule type" value="Genomic_DNA"/>
</dbReference>
<dbReference type="OrthoDB" id="418349at2759"/>
<reference evidence="3 4" key="1">
    <citation type="submission" date="2016-03" db="EMBL/GenBank/DDBJ databases">
        <title>Trachymyrmex septentrionalis WGS genome.</title>
        <authorList>
            <person name="Nygaard S."/>
            <person name="Hu H."/>
            <person name="Boomsma J."/>
            <person name="Zhang G."/>
        </authorList>
    </citation>
    <scope>NUCLEOTIDE SEQUENCE [LARGE SCALE GENOMIC DNA]</scope>
    <source>
        <strain evidence="3">Tsep2-gDNA-1</strain>
        <tissue evidence="3">Whole body</tissue>
    </source>
</reference>
<organism evidence="3 4">
    <name type="scientific">Trachymyrmex septentrionalis</name>
    <dbReference type="NCBI Taxonomy" id="34720"/>
    <lineage>
        <taxon>Eukaryota</taxon>
        <taxon>Metazoa</taxon>
        <taxon>Ecdysozoa</taxon>
        <taxon>Arthropoda</taxon>
        <taxon>Hexapoda</taxon>
        <taxon>Insecta</taxon>
        <taxon>Pterygota</taxon>
        <taxon>Neoptera</taxon>
        <taxon>Endopterygota</taxon>
        <taxon>Hymenoptera</taxon>
        <taxon>Apocrita</taxon>
        <taxon>Aculeata</taxon>
        <taxon>Formicoidea</taxon>
        <taxon>Formicidae</taxon>
        <taxon>Myrmicinae</taxon>
        <taxon>Trachymyrmex</taxon>
    </lineage>
</organism>
<dbReference type="Proteomes" id="UP000078541">
    <property type="component" value="Unassembled WGS sequence"/>
</dbReference>
<dbReference type="PANTHER" id="PTHR21600:SF87">
    <property type="entry name" value="RNA PSEUDOURIDYLATE SYNTHASE DOMAIN-CONTAINING PROTEIN 1"/>
    <property type="match status" value="1"/>
</dbReference>
<proteinExistence type="inferred from homology"/>
<dbReference type="GO" id="GO:0000455">
    <property type="term" value="P:enzyme-directed rRNA pseudouridine synthesis"/>
    <property type="evidence" value="ECO:0007669"/>
    <property type="project" value="TreeGrafter"/>
</dbReference>
<feature type="domain" description="Pseudouridine synthase RsuA/RluA-like" evidence="2">
    <location>
        <begin position="53"/>
        <end position="218"/>
    </location>
</feature>
<accession>A0A195F1A7</accession>
<name>A0A195F1A7_9HYME</name>
<dbReference type="CDD" id="cd02869">
    <property type="entry name" value="PseudoU_synth_RluA_like"/>
    <property type="match status" value="1"/>
</dbReference>
<dbReference type="SUPFAM" id="SSF55120">
    <property type="entry name" value="Pseudouridine synthase"/>
    <property type="match status" value="1"/>
</dbReference>
<dbReference type="Pfam" id="PF00849">
    <property type="entry name" value="PseudoU_synth_2"/>
    <property type="match status" value="1"/>
</dbReference>
<protein>
    <submittedName>
        <fullName evidence="3">RNA pseudouridylate synthase domain-containing protein 1</fullName>
    </submittedName>
</protein>
<dbReference type="InterPro" id="IPR050188">
    <property type="entry name" value="RluA_PseudoU_synthase"/>
</dbReference>
<dbReference type="PANTHER" id="PTHR21600">
    <property type="entry name" value="MITOCHONDRIAL RNA PSEUDOURIDINE SYNTHASE"/>
    <property type="match status" value="1"/>
</dbReference>
<dbReference type="InterPro" id="IPR006145">
    <property type="entry name" value="PsdUridine_synth_RsuA/RluA"/>
</dbReference>
<dbReference type="InterPro" id="IPR020103">
    <property type="entry name" value="PsdUridine_synth_cat_dom_sf"/>
</dbReference>